<dbReference type="InterPro" id="IPR046338">
    <property type="entry name" value="GAIN_dom_sf"/>
</dbReference>
<evidence type="ECO:0000256" key="7">
    <source>
        <dbReference type="ARBA" id="ARBA00023180"/>
    </source>
</evidence>
<keyword evidence="6" id="KW-1015">Disulfide bond</keyword>
<feature type="transmembrane region" description="Helical" evidence="8">
    <location>
        <begin position="316"/>
        <end position="339"/>
    </location>
</feature>
<feature type="transmembrane region" description="Helical" evidence="8">
    <location>
        <begin position="191"/>
        <end position="216"/>
    </location>
</feature>
<keyword evidence="7" id="KW-0325">Glycoprotein</keyword>
<dbReference type="PRINTS" id="PR00249">
    <property type="entry name" value="GPCRSECRETIN"/>
</dbReference>
<accession>A0A9Q1E3F7</accession>
<dbReference type="Gene3D" id="2.60.220.50">
    <property type="match status" value="1"/>
</dbReference>
<reference evidence="11" key="1">
    <citation type="journal article" date="2023" name="Science">
        <title>Genome structures resolve the early diversification of teleost fishes.</title>
        <authorList>
            <person name="Parey E."/>
            <person name="Louis A."/>
            <person name="Montfort J."/>
            <person name="Bouchez O."/>
            <person name="Roques C."/>
            <person name="Iampietro C."/>
            <person name="Lluch J."/>
            <person name="Castinel A."/>
            <person name="Donnadieu C."/>
            <person name="Desvignes T."/>
            <person name="Floi Bucao C."/>
            <person name="Jouanno E."/>
            <person name="Wen M."/>
            <person name="Mejri S."/>
            <person name="Dirks R."/>
            <person name="Jansen H."/>
            <person name="Henkel C."/>
            <person name="Chen W.J."/>
            <person name="Zahm M."/>
            <person name="Cabau C."/>
            <person name="Klopp C."/>
            <person name="Thompson A.W."/>
            <person name="Robinson-Rechavi M."/>
            <person name="Braasch I."/>
            <person name="Lecointre G."/>
            <person name="Bobe J."/>
            <person name="Postlethwait J.H."/>
            <person name="Berthelot C."/>
            <person name="Roest Crollius H."/>
            <person name="Guiguen Y."/>
        </authorList>
    </citation>
    <scope>NUCLEOTIDE SEQUENCE</scope>
    <source>
        <strain evidence="11">Concon-B</strain>
    </source>
</reference>
<evidence type="ECO:0000256" key="3">
    <source>
        <dbReference type="ARBA" id="ARBA00022692"/>
    </source>
</evidence>
<evidence type="ECO:0000256" key="4">
    <source>
        <dbReference type="ARBA" id="ARBA00022989"/>
    </source>
</evidence>
<evidence type="ECO:0000313" key="12">
    <source>
        <dbReference type="Proteomes" id="UP001152803"/>
    </source>
</evidence>
<keyword evidence="5 8" id="KW-0472">Membrane</keyword>
<dbReference type="GO" id="GO:0004930">
    <property type="term" value="F:G protein-coupled receptor activity"/>
    <property type="evidence" value="ECO:0007669"/>
    <property type="project" value="InterPro"/>
</dbReference>
<comment type="similarity">
    <text evidence="2">Belongs to the G-protein coupled receptor 2 family. Adhesion G-protein coupled receptor (ADGR) subfamily.</text>
</comment>
<dbReference type="PROSITE" id="PS50221">
    <property type="entry name" value="GAIN_B"/>
    <property type="match status" value="1"/>
</dbReference>
<evidence type="ECO:0000256" key="1">
    <source>
        <dbReference type="ARBA" id="ARBA00004141"/>
    </source>
</evidence>
<gene>
    <name evidence="11" type="ORF">COCON_G00012530</name>
</gene>
<evidence type="ECO:0000256" key="2">
    <source>
        <dbReference type="ARBA" id="ARBA00007343"/>
    </source>
</evidence>
<dbReference type="OrthoDB" id="10040049at2759"/>
<dbReference type="PANTHER" id="PTHR45813:SF2">
    <property type="entry name" value="ADHESION G-PROTEIN COUPLED RECEPTOR F3"/>
    <property type="match status" value="1"/>
</dbReference>
<dbReference type="Gene3D" id="1.20.1070.10">
    <property type="entry name" value="Rhodopsin 7-helix transmembrane proteins"/>
    <property type="match status" value="1"/>
</dbReference>
<keyword evidence="12" id="KW-1185">Reference proteome</keyword>
<dbReference type="SMART" id="SM00303">
    <property type="entry name" value="GPS"/>
    <property type="match status" value="1"/>
</dbReference>
<dbReference type="Proteomes" id="UP001152803">
    <property type="component" value="Unassembled WGS sequence"/>
</dbReference>
<dbReference type="AlphaFoldDB" id="A0A9Q1E3F7"/>
<feature type="transmembrane region" description="Helical" evidence="8">
    <location>
        <begin position="272"/>
        <end position="295"/>
    </location>
</feature>
<evidence type="ECO:0000256" key="6">
    <source>
        <dbReference type="ARBA" id="ARBA00023157"/>
    </source>
</evidence>
<dbReference type="FunFam" id="1.20.1070.10:FF:000058">
    <property type="entry name" value="Adhesion G protein-coupled receptor F5"/>
    <property type="match status" value="1"/>
</dbReference>
<evidence type="ECO:0000256" key="5">
    <source>
        <dbReference type="ARBA" id="ARBA00023136"/>
    </source>
</evidence>
<feature type="domain" description="GAIN-B" evidence="9">
    <location>
        <begin position="1"/>
        <end position="112"/>
    </location>
</feature>
<name>A0A9Q1E3F7_CONCO</name>
<evidence type="ECO:0000259" key="10">
    <source>
        <dbReference type="PROSITE" id="PS50261"/>
    </source>
</evidence>
<protein>
    <recommendedName>
        <fullName evidence="13">Adhesion G protein-coupled receptor F3b</fullName>
    </recommendedName>
</protein>
<proteinExistence type="inferred from homology"/>
<comment type="caution">
    <text evidence="11">The sequence shown here is derived from an EMBL/GenBank/DDBJ whole genome shotgun (WGS) entry which is preliminary data.</text>
</comment>
<evidence type="ECO:0000259" key="9">
    <source>
        <dbReference type="PROSITE" id="PS50221"/>
    </source>
</evidence>
<feature type="transmembrane region" description="Helical" evidence="8">
    <location>
        <begin position="119"/>
        <end position="145"/>
    </location>
</feature>
<dbReference type="PROSITE" id="PS50261">
    <property type="entry name" value="G_PROTEIN_RECEP_F2_4"/>
    <property type="match status" value="1"/>
</dbReference>
<dbReference type="InterPro" id="IPR051587">
    <property type="entry name" value="Adhesion_GPCR"/>
</dbReference>
<evidence type="ECO:0000313" key="11">
    <source>
        <dbReference type="EMBL" id="KAJ8288594.1"/>
    </source>
</evidence>
<sequence>MKDTTEGTLKTIGFKHLSRLLQNEESERRPSSIVVSATLESQNRKSSSISLTFTLNEKKPRNHNVYCVYWDLLEQNWSQTGCSWKSYQGDQVVCECNHLTSFSTLMSKYPVHLPFMNELTYIGLGVSIFSLAICLMIELIVWNSVVKSNIAHFRHMALVNISLCLLLADCCFLASDFASQKLCLILVLLKHFFYLSMFFWTLCLSIMLLHKLIFVFHQVRKKVYLAFSISLGYVCPAIVVLFSYIYYDSGKQGSYYNEDCWLNYKGVLKGSIHTFVLPVGVIIFINLFSLVVVISKLLQPSVSEGDKGDEKDMAKSILKAVVFFTPIFGITWILGFLTMIVDLSDGVPPKIIHYLFTLLNSFQVCYTNQTFLLLNRHPSDIAHKQMPGFDQQITLSTYTQNFTHNK</sequence>
<evidence type="ECO:0000256" key="8">
    <source>
        <dbReference type="SAM" id="Phobius"/>
    </source>
</evidence>
<dbReference type="InterPro" id="IPR000203">
    <property type="entry name" value="GPS"/>
</dbReference>
<dbReference type="GO" id="GO:0007189">
    <property type="term" value="P:adenylate cyclase-activating G protein-coupled receptor signaling pathway"/>
    <property type="evidence" value="ECO:0007669"/>
    <property type="project" value="TreeGrafter"/>
</dbReference>
<keyword evidence="4 8" id="KW-1133">Transmembrane helix</keyword>
<dbReference type="Pfam" id="PF00002">
    <property type="entry name" value="7tm_2"/>
    <property type="match status" value="1"/>
</dbReference>
<dbReference type="GO" id="GO:0016020">
    <property type="term" value="C:membrane"/>
    <property type="evidence" value="ECO:0007669"/>
    <property type="project" value="UniProtKB-SubCell"/>
</dbReference>
<dbReference type="EMBL" id="JAFJMO010000001">
    <property type="protein sequence ID" value="KAJ8288594.1"/>
    <property type="molecule type" value="Genomic_DNA"/>
</dbReference>
<evidence type="ECO:0008006" key="13">
    <source>
        <dbReference type="Google" id="ProtNLM"/>
    </source>
</evidence>
<dbReference type="PANTHER" id="PTHR45813">
    <property type="entry name" value="IG-LIKE DOMAIN-CONTAINING PROTEIN"/>
    <property type="match status" value="1"/>
</dbReference>
<dbReference type="GO" id="GO:0007166">
    <property type="term" value="P:cell surface receptor signaling pathway"/>
    <property type="evidence" value="ECO:0007669"/>
    <property type="project" value="InterPro"/>
</dbReference>
<dbReference type="InterPro" id="IPR017981">
    <property type="entry name" value="GPCR_2-like_7TM"/>
</dbReference>
<dbReference type="InterPro" id="IPR057244">
    <property type="entry name" value="GAIN_B"/>
</dbReference>
<feature type="domain" description="G-protein coupled receptors family 2 profile 2" evidence="10">
    <location>
        <begin position="116"/>
        <end position="375"/>
    </location>
</feature>
<feature type="transmembrane region" description="Helical" evidence="8">
    <location>
        <begin position="351"/>
        <end position="374"/>
    </location>
</feature>
<feature type="transmembrane region" description="Helical" evidence="8">
    <location>
        <begin position="157"/>
        <end position="179"/>
    </location>
</feature>
<organism evidence="11 12">
    <name type="scientific">Conger conger</name>
    <name type="common">Conger eel</name>
    <name type="synonym">Muraena conger</name>
    <dbReference type="NCBI Taxonomy" id="82655"/>
    <lineage>
        <taxon>Eukaryota</taxon>
        <taxon>Metazoa</taxon>
        <taxon>Chordata</taxon>
        <taxon>Craniata</taxon>
        <taxon>Vertebrata</taxon>
        <taxon>Euteleostomi</taxon>
        <taxon>Actinopterygii</taxon>
        <taxon>Neopterygii</taxon>
        <taxon>Teleostei</taxon>
        <taxon>Anguilliformes</taxon>
        <taxon>Congridae</taxon>
        <taxon>Conger</taxon>
    </lineage>
</organism>
<comment type="subcellular location">
    <subcellularLocation>
        <location evidence="1">Membrane</location>
        <topology evidence="1">Multi-pass membrane protein</topology>
    </subcellularLocation>
</comment>
<dbReference type="InterPro" id="IPR000832">
    <property type="entry name" value="GPCR_2_secretin-like"/>
</dbReference>
<keyword evidence="3 8" id="KW-0812">Transmembrane</keyword>
<dbReference type="Pfam" id="PF01825">
    <property type="entry name" value="GPS"/>
    <property type="match status" value="1"/>
</dbReference>
<feature type="transmembrane region" description="Helical" evidence="8">
    <location>
        <begin position="223"/>
        <end position="247"/>
    </location>
</feature>